<feature type="non-terminal residue" evidence="2">
    <location>
        <position position="49"/>
    </location>
</feature>
<keyword evidence="1" id="KW-0812">Transmembrane</keyword>
<keyword evidence="1" id="KW-0472">Membrane</keyword>
<feature type="transmembrane region" description="Helical" evidence="1">
    <location>
        <begin position="13"/>
        <end position="30"/>
    </location>
</feature>
<protein>
    <submittedName>
        <fullName evidence="2">Uncharacterized protein</fullName>
    </submittedName>
</protein>
<comment type="caution">
    <text evidence="2">The sequence shown here is derived from an EMBL/GenBank/DDBJ whole genome shotgun (WGS) entry which is preliminary data.</text>
</comment>
<dbReference type="AlphaFoldDB" id="A0A1Q9BQ58"/>
<name>A0A1Q9BQ58_SYMMI</name>
<organism evidence="2 3">
    <name type="scientific">Symbiodinium microadriaticum</name>
    <name type="common">Dinoflagellate</name>
    <name type="synonym">Zooxanthella microadriatica</name>
    <dbReference type="NCBI Taxonomy" id="2951"/>
    <lineage>
        <taxon>Eukaryota</taxon>
        <taxon>Sar</taxon>
        <taxon>Alveolata</taxon>
        <taxon>Dinophyceae</taxon>
        <taxon>Suessiales</taxon>
        <taxon>Symbiodiniaceae</taxon>
        <taxon>Symbiodinium</taxon>
    </lineage>
</organism>
<dbReference type="EMBL" id="LSRX01007336">
    <property type="protein sequence ID" value="OLP72360.1"/>
    <property type="molecule type" value="Genomic_DNA"/>
</dbReference>
<keyword evidence="1" id="KW-1133">Transmembrane helix</keyword>
<evidence type="ECO:0000313" key="3">
    <source>
        <dbReference type="Proteomes" id="UP000186817"/>
    </source>
</evidence>
<proteinExistence type="predicted"/>
<evidence type="ECO:0000256" key="1">
    <source>
        <dbReference type="SAM" id="Phobius"/>
    </source>
</evidence>
<evidence type="ECO:0000313" key="2">
    <source>
        <dbReference type="EMBL" id="OLP72360.1"/>
    </source>
</evidence>
<reference evidence="2 3" key="1">
    <citation type="submission" date="2016-02" db="EMBL/GenBank/DDBJ databases">
        <title>Genome analysis of coral dinoflagellate symbionts highlights evolutionary adaptations to a symbiotic lifestyle.</title>
        <authorList>
            <person name="Aranda M."/>
            <person name="Li Y."/>
            <person name="Liew Y.J."/>
            <person name="Baumgarten S."/>
            <person name="Simakov O."/>
            <person name="Wilson M."/>
            <person name="Piel J."/>
            <person name="Ashoor H."/>
            <person name="Bougouffa S."/>
            <person name="Bajic V.B."/>
            <person name="Ryu T."/>
            <person name="Ravasi T."/>
            <person name="Bayer T."/>
            <person name="Micklem G."/>
            <person name="Kim H."/>
            <person name="Bhak J."/>
            <person name="Lajeunesse T.C."/>
            <person name="Voolstra C.R."/>
        </authorList>
    </citation>
    <scope>NUCLEOTIDE SEQUENCE [LARGE SCALE GENOMIC DNA]</scope>
    <source>
        <strain evidence="2 3">CCMP2467</strain>
    </source>
</reference>
<accession>A0A1Q9BQ58</accession>
<keyword evidence="3" id="KW-1185">Reference proteome</keyword>
<gene>
    <name evidence="2" type="ORF">AK812_SmicGene48220</name>
</gene>
<dbReference type="Proteomes" id="UP000186817">
    <property type="component" value="Unassembled WGS sequence"/>
</dbReference>
<sequence>MIISVPKLTPAEAISTILVGIGLGAVAAAFPEVNRSTFQKLEDMSARQF</sequence>